<dbReference type="RefSeq" id="WP_200195379.1">
    <property type="nucleotide sequence ID" value="NZ_JAENHM010000058.1"/>
</dbReference>
<organism evidence="3 4">
    <name type="scientific">Azospirillum endophyticum</name>
    <dbReference type="NCBI Taxonomy" id="2800326"/>
    <lineage>
        <taxon>Bacteria</taxon>
        <taxon>Pseudomonadati</taxon>
        <taxon>Pseudomonadota</taxon>
        <taxon>Alphaproteobacteria</taxon>
        <taxon>Rhodospirillales</taxon>
        <taxon>Azospirillaceae</taxon>
        <taxon>Azospirillum</taxon>
    </lineage>
</organism>
<feature type="region of interest" description="Disordered" evidence="1">
    <location>
        <begin position="190"/>
        <end position="214"/>
    </location>
</feature>
<evidence type="ECO:0000313" key="4">
    <source>
        <dbReference type="Proteomes" id="UP000652760"/>
    </source>
</evidence>
<sequence>MPRGLRALLVRLHRWVGLAIAAPLALAGITGSLLAFETELDRWLNPDLFVVEAGPAAVRLEPAELATRMAAALPGAEPRWLPLQGGPSDSVRVRMVPVAGPQGVSQGGPPAVLDPPVLDYDEAFFDPYSGRLLGTRRSGESPFQRRTVVGFVYRLHQSLALPPVWGALILGTAAILWTIDGLTGALLTLPLRSGPGRDGTGRAKDGGRAGSRPG</sequence>
<evidence type="ECO:0000313" key="3">
    <source>
        <dbReference type="EMBL" id="MBK1839485.1"/>
    </source>
</evidence>
<dbReference type="InterPro" id="IPR005625">
    <property type="entry name" value="PepSY-ass_TM"/>
</dbReference>
<evidence type="ECO:0000256" key="2">
    <source>
        <dbReference type="SAM" id="Phobius"/>
    </source>
</evidence>
<comment type="caution">
    <text evidence="3">The sequence shown here is derived from an EMBL/GenBank/DDBJ whole genome shotgun (WGS) entry which is preliminary data.</text>
</comment>
<protein>
    <submittedName>
        <fullName evidence="3">PepSY domain-containing protein</fullName>
    </submittedName>
</protein>
<evidence type="ECO:0000256" key="1">
    <source>
        <dbReference type="SAM" id="MobiDB-lite"/>
    </source>
</evidence>
<dbReference type="PANTHER" id="PTHR34219">
    <property type="entry name" value="IRON-REGULATED INNER MEMBRANE PROTEIN-RELATED"/>
    <property type="match status" value="1"/>
</dbReference>
<dbReference type="Proteomes" id="UP000652760">
    <property type="component" value="Unassembled WGS sequence"/>
</dbReference>
<gene>
    <name evidence="3" type="ORF">JHL17_18910</name>
</gene>
<proteinExistence type="predicted"/>
<dbReference type="Pfam" id="PF03929">
    <property type="entry name" value="PepSY_TM"/>
    <property type="match status" value="1"/>
</dbReference>
<keyword evidence="4" id="KW-1185">Reference proteome</keyword>
<keyword evidence="2" id="KW-0812">Transmembrane</keyword>
<accession>A0ABS1F7V1</accession>
<feature type="transmembrane region" description="Helical" evidence="2">
    <location>
        <begin position="12"/>
        <end position="36"/>
    </location>
</feature>
<reference evidence="4" key="1">
    <citation type="submission" date="2021-01" db="EMBL/GenBank/DDBJ databases">
        <title>Genome public.</title>
        <authorList>
            <person name="Liu C."/>
            <person name="Sun Q."/>
        </authorList>
    </citation>
    <scope>NUCLEOTIDE SEQUENCE [LARGE SCALE GENOMIC DNA]</scope>
    <source>
        <strain evidence="4">YIM B02556</strain>
    </source>
</reference>
<dbReference type="PANTHER" id="PTHR34219:SF5">
    <property type="entry name" value="BLR4505 PROTEIN"/>
    <property type="match status" value="1"/>
</dbReference>
<keyword evidence="2" id="KW-0472">Membrane</keyword>
<name>A0ABS1F7V1_9PROT</name>
<keyword evidence="2" id="KW-1133">Transmembrane helix</keyword>
<dbReference type="EMBL" id="JAENHM010000058">
    <property type="protein sequence ID" value="MBK1839485.1"/>
    <property type="molecule type" value="Genomic_DNA"/>
</dbReference>